<reference evidence="1 2" key="1">
    <citation type="submission" date="2019-01" db="EMBL/GenBank/DDBJ databases">
        <authorList>
            <person name="Chen W.-M."/>
        </authorList>
    </citation>
    <scope>NUCLEOTIDE SEQUENCE [LARGE SCALE GENOMIC DNA]</scope>
    <source>
        <strain evidence="1 2">KYPC3</strain>
    </source>
</reference>
<dbReference type="RefSeq" id="WP_127699927.1">
    <property type="nucleotide sequence ID" value="NZ_SACS01000015.1"/>
</dbReference>
<evidence type="ECO:0000313" key="1">
    <source>
        <dbReference type="EMBL" id="RVU35453.1"/>
    </source>
</evidence>
<accession>A0A437QLR2</accession>
<dbReference type="EMBL" id="SACS01000015">
    <property type="protein sequence ID" value="RVU35453.1"/>
    <property type="molecule type" value="Genomic_DNA"/>
</dbReference>
<name>A0A437QLR2_9GAMM</name>
<sequence length="95" mass="10370">MSKPLLFEDTGLLAAFSHPNRIVHYAHGDSFTRRLPVSSKTLGFNGDDSMATTTTQSLLEQLLDKFESWMIQAEFGSAIAPQPASSPTSLQALDK</sequence>
<organism evidence="1 2">
    <name type="scientific">Rheinheimera riviphila</name>
    <dbReference type="NCBI Taxonomy" id="1834037"/>
    <lineage>
        <taxon>Bacteria</taxon>
        <taxon>Pseudomonadati</taxon>
        <taxon>Pseudomonadota</taxon>
        <taxon>Gammaproteobacteria</taxon>
        <taxon>Chromatiales</taxon>
        <taxon>Chromatiaceae</taxon>
        <taxon>Rheinheimera</taxon>
    </lineage>
</organism>
<proteinExistence type="predicted"/>
<dbReference type="OrthoDB" id="10006824at2"/>
<protein>
    <submittedName>
        <fullName evidence="1">Uncharacterized protein</fullName>
    </submittedName>
</protein>
<dbReference type="Proteomes" id="UP000283077">
    <property type="component" value="Unassembled WGS sequence"/>
</dbReference>
<dbReference type="AlphaFoldDB" id="A0A437QLR2"/>
<keyword evidence="2" id="KW-1185">Reference proteome</keyword>
<gene>
    <name evidence="1" type="ORF">EOE67_13840</name>
</gene>
<comment type="caution">
    <text evidence="1">The sequence shown here is derived from an EMBL/GenBank/DDBJ whole genome shotgun (WGS) entry which is preliminary data.</text>
</comment>
<evidence type="ECO:0000313" key="2">
    <source>
        <dbReference type="Proteomes" id="UP000283077"/>
    </source>
</evidence>